<organism evidence="5 6">
    <name type="scientific">Halanaerobium salsuginis</name>
    <dbReference type="NCBI Taxonomy" id="29563"/>
    <lineage>
        <taxon>Bacteria</taxon>
        <taxon>Bacillati</taxon>
        <taxon>Bacillota</taxon>
        <taxon>Clostridia</taxon>
        <taxon>Halanaerobiales</taxon>
        <taxon>Halanaerobiaceae</taxon>
        <taxon>Halanaerobium</taxon>
    </lineage>
</organism>
<dbReference type="STRING" id="29563.SAMN02983006_01411"/>
<dbReference type="Proteomes" id="UP000199006">
    <property type="component" value="Unassembled WGS sequence"/>
</dbReference>
<keyword evidence="6" id="KW-1185">Reference proteome</keyword>
<sequence>MKILVAPDSFKGSLTALEVAENIKKGILAYNSEQDVDLLPLADGGEGTVQALVDATEGKIITEQVTGPAGNQVKAEFGILGDNKTAVIEMAAASGLPLLAKSDQNPLWTTTYGTGELISAALTHQVEKIIIGIGGSATNDAGAGMAQALGAKLLDKKGEEIGFGGGNLNQLAEIDLSSLDPALAEVEILVACDVDNPLFGKQGAAYVYGPQKGADQAAVKILDQNLRHFNRLVKKQFGKDLNKIAGAGAAGGLGAGLVAFLGAELKPGIDIVFEQIDFESRLQEIDLIFTGEGQLDGQSIHGKTPVGVARQAKLHKIPVIAIAGTVAEDAAAVLEVGITAYFSIINQPAQFEEIKQYTPALIESLAAQIMRTINIRNEFKLN</sequence>
<dbReference type="AlphaFoldDB" id="A0A1I4IGR6"/>
<dbReference type="Pfam" id="PF02595">
    <property type="entry name" value="Gly_kinase"/>
    <property type="match status" value="1"/>
</dbReference>
<dbReference type="InterPro" id="IPR018197">
    <property type="entry name" value="Glycerate_kinase_RE-like"/>
</dbReference>
<dbReference type="GO" id="GO:0008887">
    <property type="term" value="F:glycerate kinase activity"/>
    <property type="evidence" value="ECO:0007669"/>
    <property type="project" value="UniProtKB-UniRule"/>
</dbReference>
<evidence type="ECO:0000256" key="3">
    <source>
        <dbReference type="ARBA" id="ARBA00022777"/>
    </source>
</evidence>
<evidence type="ECO:0000313" key="6">
    <source>
        <dbReference type="Proteomes" id="UP000199006"/>
    </source>
</evidence>
<dbReference type="GO" id="GO:0031388">
    <property type="term" value="P:organic acid phosphorylation"/>
    <property type="evidence" value="ECO:0007669"/>
    <property type="project" value="UniProtKB-UniRule"/>
</dbReference>
<keyword evidence="3 4" id="KW-0418">Kinase</keyword>
<reference evidence="5 6" key="1">
    <citation type="submission" date="2016-10" db="EMBL/GenBank/DDBJ databases">
        <authorList>
            <person name="de Groot N.N."/>
        </authorList>
    </citation>
    <scope>NUCLEOTIDE SEQUENCE [LARGE SCALE GENOMIC DNA]</scope>
    <source>
        <strain evidence="5 6">ATCC 51327</strain>
    </source>
</reference>
<evidence type="ECO:0000256" key="4">
    <source>
        <dbReference type="PIRNR" id="PIRNR006078"/>
    </source>
</evidence>
<dbReference type="NCBIfam" id="TIGR00045">
    <property type="entry name" value="glycerate kinase"/>
    <property type="match status" value="1"/>
</dbReference>
<evidence type="ECO:0000313" key="5">
    <source>
        <dbReference type="EMBL" id="SFL53508.1"/>
    </source>
</evidence>
<dbReference type="EMBL" id="FOTI01000017">
    <property type="protein sequence ID" value="SFL53508.1"/>
    <property type="molecule type" value="Genomic_DNA"/>
</dbReference>
<dbReference type="InterPro" id="IPR004381">
    <property type="entry name" value="Glycerate_kinase"/>
</dbReference>
<dbReference type="PANTHER" id="PTHR21599">
    <property type="entry name" value="GLYCERATE KINASE"/>
    <property type="match status" value="1"/>
</dbReference>
<dbReference type="PIRSF" id="PIRSF006078">
    <property type="entry name" value="GlxK"/>
    <property type="match status" value="1"/>
</dbReference>
<evidence type="ECO:0000256" key="2">
    <source>
        <dbReference type="ARBA" id="ARBA00022679"/>
    </source>
</evidence>
<dbReference type="Gene3D" id="3.90.1510.10">
    <property type="entry name" value="Glycerate kinase, domain 2"/>
    <property type="match status" value="1"/>
</dbReference>
<dbReference type="Gene3D" id="3.40.50.10350">
    <property type="entry name" value="Glycerate kinase, domain 1"/>
    <property type="match status" value="1"/>
</dbReference>
<gene>
    <name evidence="5" type="ORF">SAMN02983006_01411</name>
</gene>
<evidence type="ECO:0000256" key="1">
    <source>
        <dbReference type="ARBA" id="ARBA00006284"/>
    </source>
</evidence>
<proteinExistence type="inferred from homology"/>
<dbReference type="RefSeq" id="WP_089861413.1">
    <property type="nucleotide sequence ID" value="NZ_FOTI01000017.1"/>
</dbReference>
<dbReference type="SUPFAM" id="SSF110738">
    <property type="entry name" value="Glycerate kinase I"/>
    <property type="match status" value="1"/>
</dbReference>
<name>A0A1I4IGR6_9FIRM</name>
<comment type="similarity">
    <text evidence="1 4">Belongs to the glycerate kinase type-1 family.</text>
</comment>
<accession>A0A1I4IGR6</accession>
<dbReference type="OrthoDB" id="9774290at2"/>
<dbReference type="InterPro" id="IPR018193">
    <property type="entry name" value="Glyc_kinase_flavodox-like_fold"/>
</dbReference>
<dbReference type="InterPro" id="IPR036129">
    <property type="entry name" value="Glycerate_kinase_sf"/>
</dbReference>
<keyword evidence="2 4" id="KW-0808">Transferase</keyword>
<dbReference type="PANTHER" id="PTHR21599:SF0">
    <property type="entry name" value="GLYCERATE KINASE"/>
    <property type="match status" value="1"/>
</dbReference>
<protein>
    <submittedName>
        <fullName evidence="5">Glycerate kinase</fullName>
    </submittedName>
</protein>